<sequence length="257" mass="29887">MEKSFEIILPDGTVYKPEKESVVQGYDPDGKPKKMKFSMKTECQRCGECCKRDTPVILKEDIILLKKGVISEKDIYTIREGEKIRSFIDGDTYYSSMELIKLRPIFASSTCLFYDPEVGCTIYEMRPTVCREFECWSQNITITGLEERRLTRNDLFGSIDIVKEAINKHEEKCSLYKFNDIVEEFVSGKEEIFEKIVEMILFDSTIRDWAKKKLEIQDDVLPLLFGRSLMEIAPLYGVLIEKEGENFLIKVMKEAEQ</sequence>
<dbReference type="AlphaFoldDB" id="A0AAU8H1N8"/>
<dbReference type="PANTHER" id="PTHR35866">
    <property type="entry name" value="PUTATIVE-RELATED"/>
    <property type="match status" value="1"/>
</dbReference>
<proteinExistence type="predicted"/>
<gene>
    <name evidence="1" type="ORF">V4D31_01390</name>
</gene>
<dbReference type="PANTHER" id="PTHR35866:SF1">
    <property type="entry name" value="YKGJ FAMILY CYSTEINE CLUSTER PROTEIN"/>
    <property type="match status" value="1"/>
</dbReference>
<evidence type="ECO:0000313" key="1">
    <source>
        <dbReference type="EMBL" id="XCH48822.1"/>
    </source>
</evidence>
<reference evidence="1" key="1">
    <citation type="submission" date="2024-01" db="EMBL/GenBank/DDBJ databases">
        <title>The first autotrophic representatives of the genus Thermodesulfovibrio.</title>
        <authorList>
            <person name="Maltseva A.I."/>
            <person name="Elcheninov A.G."/>
            <person name="Kublanov I.V."/>
            <person name="Lebedinsky A.V."/>
            <person name="Frolov E.N."/>
        </authorList>
    </citation>
    <scope>NUCLEOTIDE SEQUENCE</scope>
    <source>
        <strain evidence="1">3462-1</strain>
    </source>
</reference>
<dbReference type="RefSeq" id="WP_353686462.1">
    <property type="nucleotide sequence ID" value="NZ_CP144374.1"/>
</dbReference>
<organism evidence="1">
    <name type="scientific">Thermodesulfovibrio obliviosus</name>
    <dbReference type="NCBI Taxonomy" id="3118332"/>
    <lineage>
        <taxon>Bacteria</taxon>
        <taxon>Pseudomonadati</taxon>
        <taxon>Nitrospirota</taxon>
        <taxon>Thermodesulfovibrionia</taxon>
        <taxon>Thermodesulfovibrionales</taxon>
        <taxon>Thermodesulfovibrionaceae</taxon>
        <taxon>Thermodesulfovibrio</taxon>
    </lineage>
</organism>
<dbReference type="KEGG" id="tob:V4D31_01390"/>
<name>A0AAU8H1N8_9BACT</name>
<accession>A0AAU8H1N8</accession>
<dbReference type="EMBL" id="CP144374">
    <property type="protein sequence ID" value="XCH48822.1"/>
    <property type="molecule type" value="Genomic_DNA"/>
</dbReference>
<protein>
    <submittedName>
        <fullName evidence="1">YkgJ family cysteine cluster protein</fullName>
    </submittedName>
</protein>
<dbReference type="Pfam" id="PF03692">
    <property type="entry name" value="CxxCxxCC"/>
    <property type="match status" value="1"/>
</dbReference>
<dbReference type="InterPro" id="IPR005358">
    <property type="entry name" value="Puta_zinc/iron-chelating_dom"/>
</dbReference>